<accession>A0AA42IG08</accession>
<sequence length="287" mass="31921">MENTNKESTLGVSIGHLEPVNIEPPVEKLVRGDLVVVNNEYDIHDLEEFAGGRNRARGLLKTPSFEDFKSYVLNFAPTLAEDESLIVQSIAPVFVDHKNVSATAILNFVANGFSQGHCDHKALLQLEPTVVWSKLNALKDHKLSQRDFAVFLEDWVSVLEITDAAGNVIGGAQALAAVRNMKIDATVSADHSVGNMSESRSRFDQVEARSKEEFTPAYFKIRDSAYFGLDERLIVLRLVINTNDDKPVFSIQIVKEELLLDEIIQDFKAKVIELLPDNPVRIGTFTA</sequence>
<evidence type="ECO:0000313" key="1">
    <source>
        <dbReference type="EMBL" id="MDH0657232.1"/>
    </source>
</evidence>
<reference evidence="1" key="1">
    <citation type="submission" date="2022-09" db="EMBL/GenBank/DDBJ databases">
        <title>Intensive care unit water sources are persistently colonized with multi-drug resistant bacteria and are the site of extensive horizontal gene transfer of antibiotic resistance genes.</title>
        <authorList>
            <person name="Diorio-Toth L."/>
        </authorList>
    </citation>
    <scope>NUCLEOTIDE SEQUENCE</scope>
    <source>
        <strain evidence="1">GD03851</strain>
    </source>
</reference>
<dbReference type="EMBL" id="JAOCDR010000045">
    <property type="protein sequence ID" value="MDH0657232.1"/>
    <property type="molecule type" value="Genomic_DNA"/>
</dbReference>
<dbReference type="Pfam" id="PF10065">
    <property type="entry name" value="DUF2303"/>
    <property type="match status" value="1"/>
</dbReference>
<dbReference type="RefSeq" id="WP_119064319.1">
    <property type="nucleotide sequence ID" value="NZ_JAOCDR010000045.1"/>
</dbReference>
<comment type="caution">
    <text evidence="1">The sequence shown here is derived from an EMBL/GenBank/DDBJ whole genome shotgun (WGS) entry which is preliminary data.</text>
</comment>
<name>A0AA42IG08_ACIJO</name>
<evidence type="ECO:0000313" key="2">
    <source>
        <dbReference type="Proteomes" id="UP001161099"/>
    </source>
</evidence>
<dbReference type="InterPro" id="IPR019276">
    <property type="entry name" value="DUF2303"/>
</dbReference>
<gene>
    <name evidence="1" type="ORF">N5D11_14105</name>
</gene>
<proteinExistence type="predicted"/>
<dbReference type="AlphaFoldDB" id="A0AA42IG08"/>
<protein>
    <submittedName>
        <fullName evidence="1">YfdQ family protein</fullName>
    </submittedName>
</protein>
<dbReference type="Proteomes" id="UP001161099">
    <property type="component" value="Unassembled WGS sequence"/>
</dbReference>
<organism evidence="1 2">
    <name type="scientific">Acinetobacter johnsonii</name>
    <dbReference type="NCBI Taxonomy" id="40214"/>
    <lineage>
        <taxon>Bacteria</taxon>
        <taxon>Pseudomonadati</taxon>
        <taxon>Pseudomonadota</taxon>
        <taxon>Gammaproteobacteria</taxon>
        <taxon>Moraxellales</taxon>
        <taxon>Moraxellaceae</taxon>
        <taxon>Acinetobacter</taxon>
    </lineage>
</organism>